<dbReference type="EMBL" id="JAMQYH010000001">
    <property type="protein sequence ID" value="KAJ1700874.1"/>
    <property type="molecule type" value="Genomic_DNA"/>
</dbReference>
<evidence type="ECO:0000256" key="2">
    <source>
        <dbReference type="ARBA" id="ARBA00022679"/>
    </source>
</evidence>
<dbReference type="Pfam" id="PF08100">
    <property type="entry name" value="Dimerisation"/>
    <property type="match status" value="1"/>
</dbReference>
<keyword evidence="4" id="KW-0472">Membrane</keyword>
<proteinExistence type="predicted"/>
<dbReference type="AlphaFoldDB" id="A0A9Q0HW90"/>
<dbReference type="GO" id="GO:0032259">
    <property type="term" value="P:methylation"/>
    <property type="evidence" value="ECO:0007669"/>
    <property type="project" value="UniProtKB-KW"/>
</dbReference>
<dbReference type="OrthoDB" id="757282at2759"/>
<name>A0A9Q0HW90_9POAL</name>
<evidence type="ECO:0000256" key="4">
    <source>
        <dbReference type="SAM" id="Phobius"/>
    </source>
</evidence>
<evidence type="ECO:0000259" key="6">
    <source>
        <dbReference type="Pfam" id="PF08100"/>
    </source>
</evidence>
<keyword evidence="3" id="KW-0949">S-adenosyl-L-methionine</keyword>
<evidence type="ECO:0000259" key="5">
    <source>
        <dbReference type="Pfam" id="PF00891"/>
    </source>
</evidence>
<protein>
    <submittedName>
        <fullName evidence="7">Uncharacterized protein</fullName>
    </submittedName>
</protein>
<dbReference type="Proteomes" id="UP001151287">
    <property type="component" value="Unassembled WGS sequence"/>
</dbReference>
<dbReference type="SUPFAM" id="SSF46785">
    <property type="entry name" value="Winged helix' DNA-binding domain"/>
    <property type="match status" value="1"/>
</dbReference>
<dbReference type="InterPro" id="IPR036388">
    <property type="entry name" value="WH-like_DNA-bd_sf"/>
</dbReference>
<reference evidence="7" key="1">
    <citation type="journal article" date="2022" name="Cell">
        <title>Repeat-based holocentromeres influence genome architecture and karyotype evolution.</title>
        <authorList>
            <person name="Hofstatter P.G."/>
            <person name="Thangavel G."/>
            <person name="Lux T."/>
            <person name="Neumann P."/>
            <person name="Vondrak T."/>
            <person name="Novak P."/>
            <person name="Zhang M."/>
            <person name="Costa L."/>
            <person name="Castellani M."/>
            <person name="Scott A."/>
            <person name="Toegelov H."/>
            <person name="Fuchs J."/>
            <person name="Mata-Sucre Y."/>
            <person name="Dias Y."/>
            <person name="Vanzela A.L.L."/>
            <person name="Huettel B."/>
            <person name="Almeida C.C.S."/>
            <person name="Simkova H."/>
            <person name="Souza G."/>
            <person name="Pedrosa-Harand A."/>
            <person name="Macas J."/>
            <person name="Mayer K.F.X."/>
            <person name="Houben A."/>
            <person name="Marques A."/>
        </authorList>
    </citation>
    <scope>NUCLEOTIDE SEQUENCE</scope>
    <source>
        <strain evidence="7">RhyBre1mFocal</strain>
    </source>
</reference>
<dbReference type="GO" id="GO:0008171">
    <property type="term" value="F:O-methyltransferase activity"/>
    <property type="evidence" value="ECO:0007669"/>
    <property type="project" value="InterPro"/>
</dbReference>
<evidence type="ECO:0000313" key="8">
    <source>
        <dbReference type="Proteomes" id="UP001151287"/>
    </source>
</evidence>
<keyword evidence="8" id="KW-1185">Reference proteome</keyword>
<dbReference type="InterPro" id="IPR036390">
    <property type="entry name" value="WH_DNA-bd_sf"/>
</dbReference>
<dbReference type="Gene3D" id="1.10.10.10">
    <property type="entry name" value="Winged helix-like DNA-binding domain superfamily/Winged helix DNA-binding domain"/>
    <property type="match status" value="1"/>
</dbReference>
<dbReference type="PANTHER" id="PTHR11746">
    <property type="entry name" value="O-METHYLTRANSFERASE"/>
    <property type="match status" value="1"/>
</dbReference>
<dbReference type="PROSITE" id="PS51683">
    <property type="entry name" value="SAM_OMT_II"/>
    <property type="match status" value="1"/>
</dbReference>
<dbReference type="GO" id="GO:0046983">
    <property type="term" value="F:protein dimerization activity"/>
    <property type="evidence" value="ECO:0007669"/>
    <property type="project" value="InterPro"/>
</dbReference>
<dbReference type="InterPro" id="IPR001077">
    <property type="entry name" value="COMT_C"/>
</dbReference>
<keyword evidence="4" id="KW-1133">Transmembrane helix</keyword>
<keyword evidence="2" id="KW-0808">Transferase</keyword>
<dbReference type="SUPFAM" id="SSF53335">
    <property type="entry name" value="S-adenosyl-L-methionine-dependent methyltransferases"/>
    <property type="match status" value="1"/>
</dbReference>
<gene>
    <name evidence="7" type="ORF">LUZ63_000653</name>
</gene>
<evidence type="ECO:0000256" key="3">
    <source>
        <dbReference type="ARBA" id="ARBA00022691"/>
    </source>
</evidence>
<feature type="domain" description="O-methyltransferase C-terminal" evidence="5">
    <location>
        <begin position="117"/>
        <end position="204"/>
    </location>
</feature>
<dbReference type="InterPro" id="IPR029063">
    <property type="entry name" value="SAM-dependent_MTases_sf"/>
</dbReference>
<evidence type="ECO:0000256" key="1">
    <source>
        <dbReference type="ARBA" id="ARBA00022603"/>
    </source>
</evidence>
<accession>A0A9Q0HW90</accession>
<dbReference type="Gene3D" id="3.40.50.150">
    <property type="entry name" value="Vaccinia Virus protein VP39"/>
    <property type="match status" value="1"/>
</dbReference>
<dbReference type="InterPro" id="IPR016461">
    <property type="entry name" value="COMT-like"/>
</dbReference>
<feature type="domain" description="O-methyltransferase dimerisation" evidence="6">
    <location>
        <begin position="6"/>
        <end position="90"/>
    </location>
</feature>
<dbReference type="InterPro" id="IPR012967">
    <property type="entry name" value="COMT_dimerisation"/>
</dbReference>
<comment type="caution">
    <text evidence="7">The sequence shown here is derived from an EMBL/GenBank/DDBJ whole genome shotgun (WGS) entry which is preliminary data.</text>
</comment>
<keyword evidence="1" id="KW-0489">Methyltransferase</keyword>
<dbReference type="Pfam" id="PF00891">
    <property type="entry name" value="Methyltransf_2"/>
    <property type="match status" value="1"/>
</dbReference>
<keyword evidence="4" id="KW-0812">Transmembrane</keyword>
<feature type="transmembrane region" description="Helical" evidence="4">
    <location>
        <begin position="200"/>
        <end position="218"/>
    </location>
</feature>
<evidence type="ECO:0000313" key="7">
    <source>
        <dbReference type="EMBL" id="KAJ1700874.1"/>
    </source>
</evidence>
<sequence length="223" mass="25285">MPLPSWKLIFGFHRSMSLKCALDLGIPDAIYNHGQPMTLSQLHSALSLPASRKHSLFRLMRILAHFGFILELHTGSEAVYRLTPLSRLVTSTKVAPFNLLPLARFNLDDLMQKAYPCLEDWFMKEEKKMPFELAHGVDLWEMSCRNPNTNNFFNDVMVSSCCLFTSVIVKDGGNIFKGTKSLVDVGGGTGTIAKVIAENLYLMSNALFWIFLMWKVIFQMKVM</sequence>
<organism evidence="7 8">
    <name type="scientific">Rhynchospora breviuscula</name>
    <dbReference type="NCBI Taxonomy" id="2022672"/>
    <lineage>
        <taxon>Eukaryota</taxon>
        <taxon>Viridiplantae</taxon>
        <taxon>Streptophyta</taxon>
        <taxon>Embryophyta</taxon>
        <taxon>Tracheophyta</taxon>
        <taxon>Spermatophyta</taxon>
        <taxon>Magnoliopsida</taxon>
        <taxon>Liliopsida</taxon>
        <taxon>Poales</taxon>
        <taxon>Cyperaceae</taxon>
        <taxon>Cyperoideae</taxon>
        <taxon>Rhynchosporeae</taxon>
        <taxon>Rhynchospora</taxon>
    </lineage>
</organism>